<evidence type="ECO:0000313" key="1">
    <source>
        <dbReference type="EMBL" id="KHG30157.1"/>
    </source>
</evidence>
<proteinExistence type="predicted"/>
<organism evidence="1 2">
    <name type="scientific">Gossypium arboreum</name>
    <name type="common">Tree cotton</name>
    <name type="synonym">Gossypium nanking</name>
    <dbReference type="NCBI Taxonomy" id="29729"/>
    <lineage>
        <taxon>Eukaryota</taxon>
        <taxon>Viridiplantae</taxon>
        <taxon>Streptophyta</taxon>
        <taxon>Embryophyta</taxon>
        <taxon>Tracheophyta</taxon>
        <taxon>Spermatophyta</taxon>
        <taxon>Magnoliopsida</taxon>
        <taxon>eudicotyledons</taxon>
        <taxon>Gunneridae</taxon>
        <taxon>Pentapetalae</taxon>
        <taxon>rosids</taxon>
        <taxon>malvids</taxon>
        <taxon>Malvales</taxon>
        <taxon>Malvaceae</taxon>
        <taxon>Malvoideae</taxon>
        <taxon>Gossypium</taxon>
    </lineage>
</organism>
<gene>
    <name evidence="1" type="ORF">F383_14469</name>
</gene>
<reference evidence="2" key="1">
    <citation type="submission" date="2014-09" db="EMBL/GenBank/DDBJ databases">
        <authorList>
            <person name="Mudge J."/>
            <person name="Ramaraj T."/>
            <person name="Lindquist I.E."/>
            <person name="Bharti A.K."/>
            <person name="Sundararajan A."/>
            <person name="Cameron C.T."/>
            <person name="Woodward J.E."/>
            <person name="May G.D."/>
            <person name="Brubaker C."/>
            <person name="Broadhvest J."/>
            <person name="Wilkins T.A."/>
        </authorList>
    </citation>
    <scope>NUCLEOTIDE SEQUENCE</scope>
    <source>
        <strain evidence="2">cv. AKA8401</strain>
    </source>
</reference>
<name>A0A0B0PZ31_GOSAR</name>
<dbReference type="EMBL" id="KN454682">
    <property type="protein sequence ID" value="KHG30157.1"/>
    <property type="molecule type" value="Genomic_DNA"/>
</dbReference>
<evidence type="ECO:0000313" key="2">
    <source>
        <dbReference type="Proteomes" id="UP000032142"/>
    </source>
</evidence>
<keyword evidence="2" id="KW-1185">Reference proteome</keyword>
<accession>A0A0B0PZ31</accession>
<dbReference type="AlphaFoldDB" id="A0A0B0PZ31"/>
<dbReference type="Proteomes" id="UP000032142">
    <property type="component" value="Unassembled WGS sequence"/>
</dbReference>
<protein>
    <submittedName>
        <fullName evidence="1">Uncharacterized protein</fullName>
    </submittedName>
</protein>
<sequence length="18" mass="1882">MGMFGCGAPKEPRVSESV</sequence>